<sequence length="153" mass="15816">MDNLTTSQVTRSLGSGLGGAIALTILHETVRQFVPTAPRADILGMRGIAKGFRKVGEQPPGEDDLYSLAMVGDVASNALYYSLIGFGRKVPVLTGAALGALAGVGAVTLPGPMGLGEKPTTRTSATVAMTVGWYLFGGLVAGVILKQWQKGQE</sequence>
<evidence type="ECO:0008006" key="4">
    <source>
        <dbReference type="Google" id="ProtNLM"/>
    </source>
</evidence>
<keyword evidence="1" id="KW-0472">Membrane</keyword>
<feature type="transmembrane region" description="Helical" evidence="1">
    <location>
        <begin position="125"/>
        <end position="145"/>
    </location>
</feature>
<evidence type="ECO:0000313" key="2">
    <source>
        <dbReference type="EMBL" id="MFD2572963.1"/>
    </source>
</evidence>
<protein>
    <recommendedName>
        <fullName evidence="4">DUF1440 domain-containing protein</fullName>
    </recommendedName>
</protein>
<dbReference type="RefSeq" id="WP_381525558.1">
    <property type="nucleotide sequence ID" value="NZ_JBHULN010000014.1"/>
</dbReference>
<reference evidence="3" key="1">
    <citation type="journal article" date="2019" name="Int. J. Syst. Evol. Microbiol.">
        <title>The Global Catalogue of Microorganisms (GCM) 10K type strain sequencing project: providing services to taxonomists for standard genome sequencing and annotation.</title>
        <authorList>
            <consortium name="The Broad Institute Genomics Platform"/>
            <consortium name="The Broad Institute Genome Sequencing Center for Infectious Disease"/>
            <person name="Wu L."/>
            <person name="Ma J."/>
        </authorList>
    </citation>
    <scope>NUCLEOTIDE SEQUENCE [LARGE SCALE GENOMIC DNA]</scope>
    <source>
        <strain evidence="3">KCTC 42805</strain>
    </source>
</reference>
<organism evidence="2 3">
    <name type="scientific">Spirosoma soli</name>
    <dbReference type="NCBI Taxonomy" id="1770529"/>
    <lineage>
        <taxon>Bacteria</taxon>
        <taxon>Pseudomonadati</taxon>
        <taxon>Bacteroidota</taxon>
        <taxon>Cytophagia</taxon>
        <taxon>Cytophagales</taxon>
        <taxon>Cytophagaceae</taxon>
        <taxon>Spirosoma</taxon>
    </lineage>
</organism>
<keyword evidence="1" id="KW-0812">Transmembrane</keyword>
<keyword evidence="1" id="KW-1133">Transmembrane helix</keyword>
<dbReference type="Proteomes" id="UP001597469">
    <property type="component" value="Unassembled WGS sequence"/>
</dbReference>
<keyword evidence="3" id="KW-1185">Reference proteome</keyword>
<dbReference type="EMBL" id="JBHULN010000014">
    <property type="protein sequence ID" value="MFD2572963.1"/>
    <property type="molecule type" value="Genomic_DNA"/>
</dbReference>
<evidence type="ECO:0000256" key="1">
    <source>
        <dbReference type="SAM" id="Phobius"/>
    </source>
</evidence>
<evidence type="ECO:0000313" key="3">
    <source>
        <dbReference type="Proteomes" id="UP001597469"/>
    </source>
</evidence>
<accession>A0ABW5M7M6</accession>
<comment type="caution">
    <text evidence="2">The sequence shown here is derived from an EMBL/GenBank/DDBJ whole genome shotgun (WGS) entry which is preliminary data.</text>
</comment>
<proteinExistence type="predicted"/>
<gene>
    <name evidence="2" type="ORF">ACFSUS_20135</name>
</gene>
<feature type="transmembrane region" description="Helical" evidence="1">
    <location>
        <begin position="90"/>
        <end position="113"/>
    </location>
</feature>
<name>A0ABW5M7M6_9BACT</name>